<gene>
    <name evidence="3" type="primary">TRS33</name>
    <name evidence="3" type="ORF">EHS24_007275</name>
</gene>
<name>A0A427XXR7_9TREE</name>
<feature type="compositionally biased region" description="Low complexity" evidence="2">
    <location>
        <begin position="1"/>
        <end position="21"/>
    </location>
</feature>
<dbReference type="GO" id="GO:0006888">
    <property type="term" value="P:endoplasmic reticulum to Golgi vesicle-mediated transport"/>
    <property type="evidence" value="ECO:0007669"/>
    <property type="project" value="TreeGrafter"/>
</dbReference>
<evidence type="ECO:0000313" key="3">
    <source>
        <dbReference type="EMBL" id="RSH83587.1"/>
    </source>
</evidence>
<dbReference type="STRING" id="105984.A0A427XXR7"/>
<dbReference type="PANTHER" id="PTHR12817">
    <property type="entry name" value="TRAFFICKING PROTEIN PARTICLE COMPLEX SUBUNIT 6B"/>
    <property type="match status" value="1"/>
</dbReference>
<comment type="similarity">
    <text evidence="1">Belongs to the TRAPP small subunits family. BET3 subfamily.</text>
</comment>
<dbReference type="SUPFAM" id="SSF111126">
    <property type="entry name" value="Ligand-binding domain in the NO signalling and Golgi transport"/>
    <property type="match status" value="1"/>
</dbReference>
<feature type="compositionally biased region" description="Low complexity" evidence="2">
    <location>
        <begin position="174"/>
        <end position="193"/>
    </location>
</feature>
<dbReference type="PANTHER" id="PTHR12817:SF0">
    <property type="entry name" value="GEO08327P1"/>
    <property type="match status" value="1"/>
</dbReference>
<dbReference type="InterPro" id="IPR024096">
    <property type="entry name" value="NO_sig/Golgi_transp_ligand-bd"/>
</dbReference>
<dbReference type="Proteomes" id="UP000279236">
    <property type="component" value="Unassembled WGS sequence"/>
</dbReference>
<feature type="region of interest" description="Disordered" evidence="2">
    <location>
        <begin position="167"/>
        <end position="205"/>
    </location>
</feature>
<dbReference type="InterPro" id="IPR037992">
    <property type="entry name" value="TRAPPC6/Trs33"/>
</dbReference>
<feature type="region of interest" description="Disordered" evidence="2">
    <location>
        <begin position="1"/>
        <end position="23"/>
    </location>
</feature>
<comment type="caution">
    <text evidence="3">The sequence shown here is derived from an EMBL/GenBank/DDBJ whole genome shotgun (WGS) entry which is preliminary data.</text>
</comment>
<dbReference type="Gene3D" id="3.30.1380.20">
    <property type="entry name" value="Trafficking protein particle complex subunit 3"/>
    <property type="match status" value="1"/>
</dbReference>
<dbReference type="RefSeq" id="XP_028477539.1">
    <property type="nucleotide sequence ID" value="XM_028622647.1"/>
</dbReference>
<dbReference type="GO" id="GO:0030008">
    <property type="term" value="C:TRAPP complex"/>
    <property type="evidence" value="ECO:0007669"/>
    <property type="project" value="TreeGrafter"/>
</dbReference>
<dbReference type="GO" id="GO:0005801">
    <property type="term" value="C:cis-Golgi network"/>
    <property type="evidence" value="ECO:0007669"/>
    <property type="project" value="TreeGrafter"/>
</dbReference>
<organism evidence="3 4">
    <name type="scientific">Apiotrichum porosum</name>
    <dbReference type="NCBI Taxonomy" id="105984"/>
    <lineage>
        <taxon>Eukaryota</taxon>
        <taxon>Fungi</taxon>
        <taxon>Dikarya</taxon>
        <taxon>Basidiomycota</taxon>
        <taxon>Agaricomycotina</taxon>
        <taxon>Tremellomycetes</taxon>
        <taxon>Trichosporonales</taxon>
        <taxon>Trichosporonaceae</taxon>
        <taxon>Apiotrichum</taxon>
    </lineage>
</organism>
<dbReference type="OrthoDB" id="941624at2759"/>
<dbReference type="GO" id="GO:0005802">
    <property type="term" value="C:trans-Golgi network"/>
    <property type="evidence" value="ECO:0007669"/>
    <property type="project" value="TreeGrafter"/>
</dbReference>
<dbReference type="EMBL" id="RSCE01000004">
    <property type="protein sequence ID" value="RSH83587.1"/>
    <property type="molecule type" value="Genomic_DNA"/>
</dbReference>
<evidence type="ECO:0000256" key="2">
    <source>
        <dbReference type="SAM" id="MobiDB-lite"/>
    </source>
</evidence>
<proteinExistence type="inferred from homology"/>
<dbReference type="CDD" id="cd14944">
    <property type="entry name" value="TRAPPC6A_Trs33"/>
    <property type="match status" value="1"/>
</dbReference>
<feature type="region of interest" description="Disordered" evidence="2">
    <location>
        <begin position="67"/>
        <end position="98"/>
    </location>
</feature>
<dbReference type="InterPro" id="IPR007194">
    <property type="entry name" value="TRAPP_component"/>
</dbReference>
<reference evidence="3 4" key="1">
    <citation type="submission" date="2018-11" db="EMBL/GenBank/DDBJ databases">
        <title>Genome sequence of Apiotrichum porosum DSM 27194.</title>
        <authorList>
            <person name="Aliyu H."/>
            <person name="Gorte O."/>
            <person name="Ochsenreither K."/>
        </authorList>
    </citation>
    <scope>NUCLEOTIDE SEQUENCE [LARGE SCALE GENOMIC DNA]</scope>
    <source>
        <strain evidence="3 4">DSM 27194</strain>
    </source>
</reference>
<keyword evidence="4" id="KW-1185">Reference proteome</keyword>
<dbReference type="GeneID" id="39591818"/>
<sequence length="339" mass="35474">MSSRPTSSATTPHAPIAPTAPQAVHAMATPTPLLVDASLPGYLLPAAISALSDSAAFAVRRRLAAEREAEGGEPSSSSSNVIDAGEKGKGRAGAGGDADADMPLLVDEAVAARIERMGLMVGGYVAEKLTLARAPLATHLDMIKFVCKDLFLYVYGKQIDNLRTNHRLGHPHAARPATAASSSPPRLALTPTTGRLRPPVSRVPALDHTELAPRLSCRPGGGAPAPHLPAGARARRAREAGHERECVGRELVAATVLIPLLLATTAPDCTWSLPGHHCDKANGVVTASFTHHLGVLEHVHLAAHQTARNERTPNPNLPLSPALPLSPIVHYFSVSVSVL</sequence>
<dbReference type="AlphaFoldDB" id="A0A427XXR7"/>
<dbReference type="Pfam" id="PF04051">
    <property type="entry name" value="TRAPP"/>
    <property type="match status" value="1"/>
</dbReference>
<evidence type="ECO:0000256" key="1">
    <source>
        <dbReference type="ARBA" id="ARBA00006218"/>
    </source>
</evidence>
<protein>
    <submittedName>
        <fullName evidence="3">Trafficking protein particle complex subunit 33</fullName>
    </submittedName>
</protein>
<accession>A0A427XXR7</accession>
<evidence type="ECO:0000313" key="4">
    <source>
        <dbReference type="Proteomes" id="UP000279236"/>
    </source>
</evidence>